<accession>A0ACA9NWQ0</accession>
<keyword evidence="2" id="KW-1185">Reference proteome</keyword>
<name>A0ACA9NWQ0_9GLOM</name>
<dbReference type="EMBL" id="CAJVPT010025436">
    <property type="protein sequence ID" value="CAG8674905.1"/>
    <property type="molecule type" value="Genomic_DNA"/>
</dbReference>
<dbReference type="Proteomes" id="UP000789525">
    <property type="component" value="Unassembled WGS sequence"/>
</dbReference>
<reference evidence="1" key="1">
    <citation type="submission" date="2021-06" db="EMBL/GenBank/DDBJ databases">
        <authorList>
            <person name="Kallberg Y."/>
            <person name="Tangrot J."/>
            <person name="Rosling A."/>
        </authorList>
    </citation>
    <scope>NUCLEOTIDE SEQUENCE</scope>
    <source>
        <strain evidence="1">CL356</strain>
    </source>
</reference>
<sequence length="463" mass="52056">EPTTSSQPSHDHYQHEEEIVEEKRSLETPRPFRTSLIDSLRDRFPNGPPETYDEFIQVSLSNIPPGIIDNYESEFPTQRTKVSTLRTLFNATSQLITSTAASMVSSSDSQKLRPIISYPKRIEPTNSKPSRSPVQSSPVQFYTQSFTGVGPPPPLPSPSDVLDIRPLSRNTTRRSHSSHGHSRVSGDQPRRHILIDVAQPTLYPPTQSDAVNKDPSTFPRQIQAKRKTVRIVTPHKTQKMSNPKKRPKSGNRVVGLFAGFTSLFSITLEDIIHILTFSDPAHSLFVLGFFTGPQTWLLGGFYVPSMDRHDRKSRLRVWVGKKIEQIRDGTPKPSVERASDELLERIERASSRLTSESFEIGRHTASDSNNSRPRLQSNVPSPANTRAASQYLDIPRQSTPSDAPHIHFRSFLAVPNGPKGPNLSAVLNDLEELGVNPERSVWIRRLVKATLYLKELNYIIENI</sequence>
<feature type="non-terminal residue" evidence="1">
    <location>
        <position position="1"/>
    </location>
</feature>
<proteinExistence type="predicted"/>
<evidence type="ECO:0000313" key="1">
    <source>
        <dbReference type="EMBL" id="CAG8674905.1"/>
    </source>
</evidence>
<gene>
    <name evidence="1" type="ORF">ACOLOM_LOCUS9094</name>
</gene>
<protein>
    <submittedName>
        <fullName evidence="1">7048_t:CDS:1</fullName>
    </submittedName>
</protein>
<evidence type="ECO:0000313" key="2">
    <source>
        <dbReference type="Proteomes" id="UP000789525"/>
    </source>
</evidence>
<organism evidence="1 2">
    <name type="scientific">Acaulospora colombiana</name>
    <dbReference type="NCBI Taxonomy" id="27376"/>
    <lineage>
        <taxon>Eukaryota</taxon>
        <taxon>Fungi</taxon>
        <taxon>Fungi incertae sedis</taxon>
        <taxon>Mucoromycota</taxon>
        <taxon>Glomeromycotina</taxon>
        <taxon>Glomeromycetes</taxon>
        <taxon>Diversisporales</taxon>
        <taxon>Acaulosporaceae</taxon>
        <taxon>Acaulospora</taxon>
    </lineage>
</organism>
<comment type="caution">
    <text evidence="1">The sequence shown here is derived from an EMBL/GenBank/DDBJ whole genome shotgun (WGS) entry which is preliminary data.</text>
</comment>